<sequence length="176" mass="19248">MISLSQNRKYATSPWPTWGFSAALAASVPRSSRTLTGMPSMVSAIAFSAIFAVTGFVTNTGDLENGAGISTAWSLCYLMVNAKTALKSLRPWPVMLTGLAGMNAASYINFLLISFDSQIWSLLFCGLEKIPVLTLYDHMKQLYKTTGPISYKESERKDISSSTFLLKYTSESMLAI</sequence>
<organism evidence="2 3">
    <name type="scientific">Neolecta irregularis (strain DAH-3)</name>
    <dbReference type="NCBI Taxonomy" id="1198029"/>
    <lineage>
        <taxon>Eukaryota</taxon>
        <taxon>Fungi</taxon>
        <taxon>Dikarya</taxon>
        <taxon>Ascomycota</taxon>
        <taxon>Taphrinomycotina</taxon>
        <taxon>Neolectales</taxon>
        <taxon>Neolectaceae</taxon>
        <taxon>Neolecta</taxon>
    </lineage>
</organism>
<keyword evidence="1" id="KW-1133">Transmembrane helix</keyword>
<evidence type="ECO:0000313" key="3">
    <source>
        <dbReference type="Proteomes" id="UP000186594"/>
    </source>
</evidence>
<keyword evidence="1" id="KW-0472">Membrane</keyword>
<feature type="transmembrane region" description="Helical" evidence="1">
    <location>
        <begin position="92"/>
        <end position="113"/>
    </location>
</feature>
<dbReference type="Pfam" id="PF10315">
    <property type="entry name" value="Aim19"/>
    <property type="match status" value="1"/>
</dbReference>
<proteinExistence type="predicted"/>
<dbReference type="OrthoDB" id="5554402at2759"/>
<dbReference type="InterPro" id="IPR019419">
    <property type="entry name" value="AIM19"/>
</dbReference>
<keyword evidence="1" id="KW-0812">Transmembrane</keyword>
<reference evidence="2 3" key="1">
    <citation type="submission" date="2016-04" db="EMBL/GenBank/DDBJ databases">
        <title>Evolutionary innovation and constraint leading to complex multicellularity in the Ascomycota.</title>
        <authorList>
            <person name="Cisse O."/>
            <person name="Nguyen A."/>
            <person name="Hewitt D.A."/>
            <person name="Jedd G."/>
            <person name="Stajich J.E."/>
        </authorList>
    </citation>
    <scope>NUCLEOTIDE SEQUENCE [LARGE SCALE GENOMIC DNA]</scope>
    <source>
        <strain evidence="2 3">DAH-3</strain>
    </source>
</reference>
<name>A0A1U7LVY9_NEOID</name>
<accession>A0A1U7LVY9</accession>
<dbReference type="PANTHER" id="PTHR28177">
    <property type="entry name" value="ALTERED INHERITANCE OF MITOCHONDRIA PROTEIN 19, MITOCHONDRIAL"/>
    <property type="match status" value="1"/>
</dbReference>
<comment type="caution">
    <text evidence="2">The sequence shown here is derived from an EMBL/GenBank/DDBJ whole genome shotgun (WGS) entry which is preliminary data.</text>
</comment>
<evidence type="ECO:0000313" key="2">
    <source>
        <dbReference type="EMBL" id="OLL26804.1"/>
    </source>
</evidence>
<feature type="transmembrane region" description="Helical" evidence="1">
    <location>
        <begin position="40"/>
        <end position="57"/>
    </location>
</feature>
<protein>
    <submittedName>
        <fullName evidence="2">Altered inheritance of mitochondria protein 19</fullName>
    </submittedName>
</protein>
<gene>
    <name evidence="2" type="ORF">NEOLI_001500</name>
</gene>
<dbReference type="EMBL" id="LXFE01000145">
    <property type="protein sequence ID" value="OLL26804.1"/>
    <property type="molecule type" value="Genomic_DNA"/>
</dbReference>
<dbReference type="PANTHER" id="PTHR28177:SF1">
    <property type="entry name" value="ALTERED INHERITANCE OF MITOCHONDRIA PROTEIN 19, MITOCHONDRIAL"/>
    <property type="match status" value="1"/>
</dbReference>
<evidence type="ECO:0000256" key="1">
    <source>
        <dbReference type="SAM" id="Phobius"/>
    </source>
</evidence>
<keyword evidence="3" id="KW-1185">Reference proteome</keyword>
<dbReference type="GO" id="GO:0005739">
    <property type="term" value="C:mitochondrion"/>
    <property type="evidence" value="ECO:0007669"/>
    <property type="project" value="TreeGrafter"/>
</dbReference>
<dbReference type="AlphaFoldDB" id="A0A1U7LVY9"/>
<dbReference type="STRING" id="1198029.A0A1U7LVY9"/>
<dbReference type="Proteomes" id="UP000186594">
    <property type="component" value="Unassembled WGS sequence"/>
</dbReference>